<feature type="compositionally biased region" description="Basic and acidic residues" evidence="2">
    <location>
        <begin position="1523"/>
        <end position="1538"/>
    </location>
</feature>
<reference evidence="4" key="1">
    <citation type="submission" date="2015-10" db="EMBL/GenBank/DDBJ databases">
        <authorList>
            <person name="Regsiter A."/>
            <person name="william w."/>
        </authorList>
    </citation>
    <scope>NUCLEOTIDE SEQUENCE</scope>
    <source>
        <strain evidence="4">Montdore</strain>
    </source>
</reference>
<name>A0A292Q299_9PEZI</name>
<feature type="region of interest" description="Disordered" evidence="2">
    <location>
        <begin position="127"/>
        <end position="207"/>
    </location>
</feature>
<evidence type="ECO:0000313" key="4">
    <source>
        <dbReference type="EMBL" id="CUS13095.1"/>
    </source>
</evidence>
<dbReference type="Proteomes" id="UP001412239">
    <property type="component" value="Unassembled WGS sequence"/>
</dbReference>
<dbReference type="GO" id="GO:0030422">
    <property type="term" value="P:siRNA processing"/>
    <property type="evidence" value="ECO:0007669"/>
    <property type="project" value="TreeGrafter"/>
</dbReference>
<gene>
    <name evidence="4" type="ORF">GSTUAT00002775001</name>
</gene>
<proteinExistence type="predicted"/>
<dbReference type="GO" id="GO:0031380">
    <property type="term" value="C:nuclear RNA-directed RNA polymerase complex"/>
    <property type="evidence" value="ECO:0007669"/>
    <property type="project" value="TreeGrafter"/>
</dbReference>
<sequence length="1587" mass="178015">MAPPAAMSHHRAENAQPVSSSGSTLNPRANPYLAVSSVSQLAPPTQAEVHQTVTGLGNGDQPTQPALTNSAPRPSSIRTAPLRGNPISSRRGYPGSLGRGGPTRARSNDGSHRRYYNERALPMLTSLPSRAEILAPPRSAARNTGDRGDVGRGHHNGRENGRPGYNNSRPGPHTDANNHFPSENPTPMGSSANAPNGNNNTHSSRGLPILMQNDWKGTDETSIRVSGIPLSLNLYNLYDIFSEYGEVEYLELYQNDAGIPDGNGRVKLSNVKTSFWDGHFVYTLGVMGPSGSLKLRLDTQHKRKTVQSPIDRQKSYPQKYVFKLSLLQFGVLCQEDTMMPMFTTAGQDEASLEVDLYRRALDIVFKIWLKKDTGANANQRQEDADDDDDDDDDDNDDDNDDDDDDDDDDDEGDDSTPKIKPAERFERYRLRIPFSHLEQLIEVDTSSASGRAFLIDLPSAPFFWRKLHDPRLSIDERVKFWTSWNAWFRQTSITFDNSARKGLSVSLEQRGEIINIGRWTAYRFEVGAREAESDGFGEMISALKDFNIKVNVQKDFKTFSEKSYCIWDYIGIQGIQRAQQSDSILAQLQASSPLLSYPVRYQLEVCISHNCLNEYNITPPFIDRLAALPVNKAIPLLEHVAEKRIRYYDPMAIFAIQGITGSTIHLKLPDHCQLLRKANVTPSTIYFTTPTVEITNRVVRQYSEHIDRFLRVQFVDEKFQAYLSLPLLSTIDTNRLQGRINSTDKKTMHEVFTRVKAALDHGITVGDRKFEFLAFGNSQIREHGAYFFASTDHLSAADIRAWMGSFKDIRIVAKHAARLGQCFSTTRAISGVRVDVRTTEDIVNEEGYNFSDGVGKISEFLARLITTELRLKLVDKEPAPSCFQFRLGGRKGVLAVSPDASHREVYIRPSQLKFEAKHNILEVIRWSKFATAALNRQLITVLTSLGAPDRYFEDKLQFMLRSYEEAMVDPGVAVRLLCKNVDPNESTLAIAAMIRAGFMDRQEPFVISMLKLWRAWTIKYLKEKAKIMIEEGAFVLGVVDETGALDGYYYSQDDGPTEDAESPETLLPQIFIQVTDPDRPGESRIIEGPCVIARNPSLHPGDVRKVMAVNAKELHHLRNVVVFSQKGDRDLPNMLSGGDLDGDDYIVIWDRKLTSCVSNYEPMNYSAQTPRELARDVEIGDITKFFVNYMKNDKLGTIANAHLAWADKLDEGVKSDQCFRLATLHSHAVDYVKSGEPAIMPPDLRRKSFPHFMEKEPDKTYRSDKILGVLYDSVSKIDFVPAFELEFDDRILNAYTLDESILEVARAIKIRYDAAMRRILAQHDIYTEFEVISTFVMHHSMATKDYKFHEDVANICNSLKDTFKKIIFEVVASKDDIILGPFIAAMYSVTHQEMARAKKKFFAAKAKKAAERAARRASGNERAPGEGNIPAGVKDAEELAEFTIEEARNMPLISFPWLFGRALGRIANREYPFTKLDGSPVDFKQAAAVTDELEGRMGKKEKYPTYRHGIYDDAVATTTTPGIREDGNNIPDNSRDGESSLGISQRETDLQDVSTTTDNTTTTIETAIADTSSDNNTGYDGGEANLI</sequence>
<dbReference type="GO" id="GO:0003968">
    <property type="term" value="F:RNA-directed RNA polymerase activity"/>
    <property type="evidence" value="ECO:0007669"/>
    <property type="project" value="UniProtKB-KW"/>
</dbReference>
<feature type="compositionally biased region" description="Acidic residues" evidence="2">
    <location>
        <begin position="383"/>
        <end position="414"/>
    </location>
</feature>
<dbReference type="InterPro" id="IPR057596">
    <property type="entry name" value="RDRP_core"/>
</dbReference>
<feature type="compositionally biased region" description="Polar residues" evidence="2">
    <location>
        <begin position="36"/>
        <end position="78"/>
    </location>
</feature>
<feature type="region of interest" description="Disordered" evidence="2">
    <location>
        <begin position="1519"/>
        <end position="1558"/>
    </location>
</feature>
<dbReference type="SUPFAM" id="SSF54928">
    <property type="entry name" value="RNA-binding domain, RBD"/>
    <property type="match status" value="1"/>
</dbReference>
<feature type="region of interest" description="Disordered" evidence="2">
    <location>
        <begin position="1"/>
        <end position="114"/>
    </location>
</feature>
<dbReference type="InterPro" id="IPR035979">
    <property type="entry name" value="RBD_domain_sf"/>
</dbReference>
<evidence type="ECO:0000256" key="2">
    <source>
        <dbReference type="SAM" id="MobiDB-lite"/>
    </source>
</evidence>
<dbReference type="PROSITE" id="PS50102">
    <property type="entry name" value="RRM"/>
    <property type="match status" value="1"/>
</dbReference>
<feature type="compositionally biased region" description="Basic and acidic residues" evidence="2">
    <location>
        <begin position="144"/>
        <end position="161"/>
    </location>
</feature>
<feature type="compositionally biased region" description="Polar residues" evidence="2">
    <location>
        <begin position="165"/>
        <end position="188"/>
    </location>
</feature>
<feature type="region of interest" description="Disordered" evidence="2">
    <location>
        <begin position="376"/>
        <end position="420"/>
    </location>
</feature>
<accession>A0A292Q299</accession>
<dbReference type="PANTHER" id="PTHR23079:SF55">
    <property type="entry name" value="RNA-DIRECTED RNA POLYMERASE"/>
    <property type="match status" value="1"/>
</dbReference>
<dbReference type="Pfam" id="PF05183">
    <property type="entry name" value="RdRP"/>
    <property type="match status" value="1"/>
</dbReference>
<evidence type="ECO:0000256" key="1">
    <source>
        <dbReference type="PROSITE-ProRule" id="PRU00176"/>
    </source>
</evidence>
<dbReference type="CDD" id="cd00590">
    <property type="entry name" value="RRM_SF"/>
    <property type="match status" value="1"/>
</dbReference>
<dbReference type="PANTHER" id="PTHR23079">
    <property type="entry name" value="RNA-DEPENDENT RNA POLYMERASE"/>
    <property type="match status" value="1"/>
</dbReference>
<feature type="domain" description="RRM" evidence="3">
    <location>
        <begin position="221"/>
        <end position="302"/>
    </location>
</feature>
<feature type="compositionally biased region" description="Polar residues" evidence="2">
    <location>
        <begin position="16"/>
        <end position="27"/>
    </location>
</feature>
<dbReference type="EMBL" id="LN890978">
    <property type="protein sequence ID" value="CUS13095.1"/>
    <property type="molecule type" value="Genomic_DNA"/>
</dbReference>
<keyword evidence="5" id="KW-1185">Reference proteome</keyword>
<keyword evidence="1" id="KW-0694">RNA-binding</keyword>
<organism evidence="4 5">
    <name type="scientific">Tuber aestivum</name>
    <name type="common">summer truffle</name>
    <dbReference type="NCBI Taxonomy" id="59557"/>
    <lineage>
        <taxon>Eukaryota</taxon>
        <taxon>Fungi</taxon>
        <taxon>Dikarya</taxon>
        <taxon>Ascomycota</taxon>
        <taxon>Pezizomycotina</taxon>
        <taxon>Pezizomycetes</taxon>
        <taxon>Pezizales</taxon>
        <taxon>Tuberaceae</taxon>
        <taxon>Tuber</taxon>
    </lineage>
</organism>
<dbReference type="InterPro" id="IPR000504">
    <property type="entry name" value="RRM_dom"/>
</dbReference>
<feature type="compositionally biased region" description="Low complexity" evidence="2">
    <location>
        <begin position="189"/>
        <end position="200"/>
    </location>
</feature>
<dbReference type="GO" id="GO:0003723">
    <property type="term" value="F:RNA binding"/>
    <property type="evidence" value="ECO:0007669"/>
    <property type="project" value="UniProtKB-UniRule"/>
</dbReference>
<dbReference type="InterPro" id="IPR007855">
    <property type="entry name" value="RDRP"/>
</dbReference>
<evidence type="ECO:0000259" key="3">
    <source>
        <dbReference type="PROSITE" id="PS50102"/>
    </source>
</evidence>
<protein>
    <recommendedName>
        <fullName evidence="3">RRM domain-containing protein</fullName>
    </recommendedName>
</protein>
<evidence type="ECO:0000313" key="5">
    <source>
        <dbReference type="Proteomes" id="UP001412239"/>
    </source>
</evidence>